<sequence>MGGKEGLGRLQSSMQLKIKVTPRLLHKSAGHSSCCIFRVPQSLVEVNRKAYHPHIVSIGSYHHGNEHISKAD</sequence>
<dbReference type="InterPro" id="IPR004158">
    <property type="entry name" value="DUF247_pln"/>
</dbReference>
<evidence type="ECO:0000313" key="1">
    <source>
        <dbReference type="EMBL" id="KAF5200835.1"/>
    </source>
</evidence>
<dbReference type="EMBL" id="JABWDY010010217">
    <property type="protein sequence ID" value="KAF5200835.1"/>
    <property type="molecule type" value="Genomic_DNA"/>
</dbReference>
<proteinExistence type="predicted"/>
<dbReference type="Pfam" id="PF03140">
    <property type="entry name" value="DUF247"/>
    <property type="match status" value="1"/>
</dbReference>
<protein>
    <submittedName>
        <fullName evidence="1">Putative transmembrane protein</fullName>
    </submittedName>
</protein>
<dbReference type="PANTHER" id="PTHR31170">
    <property type="entry name" value="BNAC04G53230D PROTEIN"/>
    <property type="match status" value="1"/>
</dbReference>
<organism evidence="1 2">
    <name type="scientific">Thalictrum thalictroides</name>
    <name type="common">Rue-anemone</name>
    <name type="synonym">Anemone thalictroides</name>
    <dbReference type="NCBI Taxonomy" id="46969"/>
    <lineage>
        <taxon>Eukaryota</taxon>
        <taxon>Viridiplantae</taxon>
        <taxon>Streptophyta</taxon>
        <taxon>Embryophyta</taxon>
        <taxon>Tracheophyta</taxon>
        <taxon>Spermatophyta</taxon>
        <taxon>Magnoliopsida</taxon>
        <taxon>Ranunculales</taxon>
        <taxon>Ranunculaceae</taxon>
        <taxon>Thalictroideae</taxon>
        <taxon>Thalictrum</taxon>
    </lineage>
</organism>
<dbReference type="PANTHER" id="PTHR31170:SF21">
    <property type="match status" value="1"/>
</dbReference>
<evidence type="ECO:0000313" key="2">
    <source>
        <dbReference type="Proteomes" id="UP000554482"/>
    </source>
</evidence>
<keyword evidence="1" id="KW-0472">Membrane</keyword>
<comment type="caution">
    <text evidence="1">The sequence shown here is derived from an EMBL/GenBank/DDBJ whole genome shotgun (WGS) entry which is preliminary data.</text>
</comment>
<keyword evidence="1" id="KW-0812">Transmembrane</keyword>
<dbReference type="AlphaFoldDB" id="A0A7J6WWD4"/>
<reference evidence="1 2" key="1">
    <citation type="submission" date="2020-06" db="EMBL/GenBank/DDBJ databases">
        <title>Transcriptomic and genomic resources for Thalictrum thalictroides and T. hernandezii: Facilitating candidate gene discovery in an emerging model plant lineage.</title>
        <authorList>
            <person name="Arias T."/>
            <person name="Riano-Pachon D.M."/>
            <person name="Di Stilio V.S."/>
        </authorList>
    </citation>
    <scope>NUCLEOTIDE SEQUENCE [LARGE SCALE GENOMIC DNA]</scope>
    <source>
        <strain evidence="2">cv. WT478/WT964</strain>
        <tissue evidence="1">Leaves</tissue>
    </source>
</reference>
<accession>A0A7J6WWD4</accession>
<dbReference type="OrthoDB" id="672127at2759"/>
<name>A0A7J6WWD4_THATH</name>
<keyword evidence="2" id="KW-1185">Reference proteome</keyword>
<gene>
    <name evidence="1" type="ORF">FRX31_009576</name>
</gene>
<dbReference type="Proteomes" id="UP000554482">
    <property type="component" value="Unassembled WGS sequence"/>
</dbReference>